<comment type="similarity">
    <text evidence="1 3">Belongs to the peptidase S8 family.</text>
</comment>
<reference evidence="5" key="1">
    <citation type="submission" date="2019-07" db="EMBL/GenBank/DDBJ databases">
        <authorList>
            <person name="Dittberner H."/>
        </authorList>
    </citation>
    <scope>NUCLEOTIDE SEQUENCE [LARGE SCALE GENOMIC DNA]</scope>
</reference>
<evidence type="ECO:0000313" key="5">
    <source>
        <dbReference type="EMBL" id="VVB04825.1"/>
    </source>
</evidence>
<dbReference type="Pfam" id="PF00082">
    <property type="entry name" value="Peptidase_S8"/>
    <property type="match status" value="1"/>
</dbReference>
<dbReference type="SUPFAM" id="SSF52743">
    <property type="entry name" value="Subtilisin-like"/>
    <property type="match status" value="1"/>
</dbReference>
<evidence type="ECO:0000256" key="1">
    <source>
        <dbReference type="ARBA" id="ARBA00011073"/>
    </source>
</evidence>
<dbReference type="EMBL" id="CABITT030000005">
    <property type="protein sequence ID" value="VVB04825.1"/>
    <property type="molecule type" value="Genomic_DNA"/>
</dbReference>
<dbReference type="InterPro" id="IPR036852">
    <property type="entry name" value="Peptidase_S8/S53_dom_sf"/>
</dbReference>
<keyword evidence="2" id="KW-0732">Signal</keyword>
<dbReference type="PANTHER" id="PTHR10795">
    <property type="entry name" value="PROPROTEIN CONVERTASE SUBTILISIN/KEXIN"/>
    <property type="match status" value="1"/>
</dbReference>
<dbReference type="InterPro" id="IPR045051">
    <property type="entry name" value="SBT"/>
</dbReference>
<dbReference type="Gene3D" id="3.40.50.200">
    <property type="entry name" value="Peptidase S8/S53 domain"/>
    <property type="match status" value="1"/>
</dbReference>
<dbReference type="GO" id="GO:0006508">
    <property type="term" value="P:proteolysis"/>
    <property type="evidence" value="ECO:0007669"/>
    <property type="project" value="InterPro"/>
</dbReference>
<proteinExistence type="inferred from homology"/>
<dbReference type="Proteomes" id="UP000489600">
    <property type="component" value="Unassembled WGS sequence"/>
</dbReference>
<evidence type="ECO:0000256" key="3">
    <source>
        <dbReference type="PROSITE-ProRule" id="PRU01240"/>
    </source>
</evidence>
<dbReference type="InterPro" id="IPR000209">
    <property type="entry name" value="Peptidase_S8/S53_dom"/>
</dbReference>
<evidence type="ECO:0000256" key="2">
    <source>
        <dbReference type="ARBA" id="ARBA00022729"/>
    </source>
</evidence>
<comment type="caution">
    <text evidence="3">Lacks conserved residue(s) required for the propagation of feature annotation.</text>
</comment>
<name>A0A565BTY3_9BRAS</name>
<dbReference type="OrthoDB" id="4803627at2759"/>
<dbReference type="AlphaFoldDB" id="A0A565BTY3"/>
<organism evidence="5 6">
    <name type="scientific">Arabis nemorensis</name>
    <dbReference type="NCBI Taxonomy" id="586526"/>
    <lineage>
        <taxon>Eukaryota</taxon>
        <taxon>Viridiplantae</taxon>
        <taxon>Streptophyta</taxon>
        <taxon>Embryophyta</taxon>
        <taxon>Tracheophyta</taxon>
        <taxon>Spermatophyta</taxon>
        <taxon>Magnoliopsida</taxon>
        <taxon>eudicotyledons</taxon>
        <taxon>Gunneridae</taxon>
        <taxon>Pentapetalae</taxon>
        <taxon>rosids</taxon>
        <taxon>malvids</taxon>
        <taxon>Brassicales</taxon>
        <taxon>Brassicaceae</taxon>
        <taxon>Arabideae</taxon>
        <taxon>Arabis</taxon>
    </lineage>
</organism>
<evidence type="ECO:0000259" key="4">
    <source>
        <dbReference type="Pfam" id="PF00082"/>
    </source>
</evidence>
<protein>
    <recommendedName>
        <fullName evidence="4">Peptidase S8/S53 domain-containing protein</fullName>
    </recommendedName>
</protein>
<dbReference type="PROSITE" id="PS51892">
    <property type="entry name" value="SUBTILASE"/>
    <property type="match status" value="1"/>
</dbReference>
<keyword evidence="6" id="KW-1185">Reference proteome</keyword>
<gene>
    <name evidence="5" type="ORF">ANE_LOCUS15269</name>
</gene>
<dbReference type="GO" id="GO:0004252">
    <property type="term" value="F:serine-type endopeptidase activity"/>
    <property type="evidence" value="ECO:0007669"/>
    <property type="project" value="InterPro"/>
</dbReference>
<sequence length="76" mass="8211">MCLQCFSKLIGARDYTSEGTRDREGHGTHTASTAAGNAVANTSFFGIGKGTTRGGVPTARIAAYKVWRNFWVSIWV</sequence>
<comment type="caution">
    <text evidence="5">The sequence shown here is derived from an EMBL/GenBank/DDBJ whole genome shotgun (WGS) entry which is preliminary data.</text>
</comment>
<feature type="domain" description="Peptidase S8/S53" evidence="4">
    <location>
        <begin position="17"/>
        <end position="66"/>
    </location>
</feature>
<evidence type="ECO:0000313" key="6">
    <source>
        <dbReference type="Proteomes" id="UP000489600"/>
    </source>
</evidence>
<accession>A0A565BTY3</accession>